<reference evidence="1" key="1">
    <citation type="submission" date="2020-05" db="EMBL/GenBank/DDBJ databases">
        <authorList>
            <person name="Chiriac C."/>
            <person name="Salcher M."/>
            <person name="Ghai R."/>
            <person name="Kavagutti S V."/>
        </authorList>
    </citation>
    <scope>NUCLEOTIDE SEQUENCE</scope>
</reference>
<evidence type="ECO:0000313" key="1">
    <source>
        <dbReference type="EMBL" id="CAB4609309.1"/>
    </source>
</evidence>
<gene>
    <name evidence="1" type="ORF">UFOPK1820_01246</name>
</gene>
<proteinExistence type="predicted"/>
<dbReference type="EMBL" id="CAEZUK010000241">
    <property type="protein sequence ID" value="CAB4609309.1"/>
    <property type="molecule type" value="Genomic_DNA"/>
</dbReference>
<dbReference type="AlphaFoldDB" id="A0A6J6HBM4"/>
<sequence>MSQLLINDEWLWSRGGAGLPRLIEFWEGLRVGVLKAHKWLVHRMQARWKSLKAPSLSLMFAKQHERAHPDANCEEWTFSWWDEDQAIAGYTSYRLLGQSDAWYCWGLWRPDAPLLHITEFEIPRRSDPMIAKASALWAEYTCDSPFEQWSLGNETYAVELEDPQDALGLAYGNAVPIASDLEWYADGEIEFIVDGYQQSGVLLGAIETLGGTIEISEIRAARTHRWTAEATLPQAVSGKVVAHLGPRLPFKFPTGDVLDLVLTVDGWVTQ</sequence>
<accession>A0A6J6HBM4</accession>
<name>A0A6J6HBM4_9ZZZZ</name>
<organism evidence="1">
    <name type="scientific">freshwater metagenome</name>
    <dbReference type="NCBI Taxonomy" id="449393"/>
    <lineage>
        <taxon>unclassified sequences</taxon>
        <taxon>metagenomes</taxon>
        <taxon>ecological metagenomes</taxon>
    </lineage>
</organism>
<protein>
    <submittedName>
        <fullName evidence="1">Unannotated protein</fullName>
    </submittedName>
</protein>